<feature type="compositionally biased region" description="Basic and acidic residues" evidence="1">
    <location>
        <begin position="346"/>
        <end position="358"/>
    </location>
</feature>
<comment type="caution">
    <text evidence="2">The sequence shown here is derived from an EMBL/GenBank/DDBJ whole genome shotgun (WGS) entry which is preliminary data.</text>
</comment>
<feature type="compositionally biased region" description="Low complexity" evidence="1">
    <location>
        <begin position="370"/>
        <end position="379"/>
    </location>
</feature>
<feature type="region of interest" description="Disordered" evidence="1">
    <location>
        <begin position="1"/>
        <end position="25"/>
    </location>
</feature>
<evidence type="ECO:0000313" key="3">
    <source>
        <dbReference type="Proteomes" id="UP000559027"/>
    </source>
</evidence>
<feature type="compositionally biased region" description="Low complexity" evidence="1">
    <location>
        <begin position="664"/>
        <end position="681"/>
    </location>
</feature>
<reference evidence="2 3" key="1">
    <citation type="journal article" date="2020" name="ISME J.">
        <title>Uncovering the hidden diversity of litter-decomposition mechanisms in mushroom-forming fungi.</title>
        <authorList>
            <person name="Floudas D."/>
            <person name="Bentzer J."/>
            <person name="Ahren D."/>
            <person name="Johansson T."/>
            <person name="Persson P."/>
            <person name="Tunlid A."/>
        </authorList>
    </citation>
    <scope>NUCLEOTIDE SEQUENCE [LARGE SCALE GENOMIC DNA]</scope>
    <source>
        <strain evidence="2 3">CBS 146.42</strain>
    </source>
</reference>
<protein>
    <recommendedName>
        <fullName evidence="4">RNA polymerase II elongation factor ELL N-terminal domain-containing protein</fullName>
    </recommendedName>
</protein>
<feature type="compositionally biased region" description="Polar residues" evidence="1">
    <location>
        <begin position="304"/>
        <end position="317"/>
    </location>
</feature>
<dbReference type="InterPro" id="IPR042065">
    <property type="entry name" value="E3_ELL-like"/>
</dbReference>
<evidence type="ECO:0000256" key="1">
    <source>
        <dbReference type="SAM" id="MobiDB-lite"/>
    </source>
</evidence>
<feature type="region of interest" description="Disordered" evidence="1">
    <location>
        <begin position="118"/>
        <end position="192"/>
    </location>
</feature>
<feature type="compositionally biased region" description="Basic and acidic residues" evidence="1">
    <location>
        <begin position="608"/>
        <end position="633"/>
    </location>
</feature>
<feature type="compositionally biased region" description="Basic and acidic residues" evidence="1">
    <location>
        <begin position="701"/>
        <end position="710"/>
    </location>
</feature>
<name>A0A8H5D6X8_9AGAR</name>
<feature type="region of interest" description="Disordered" evidence="1">
    <location>
        <begin position="299"/>
        <end position="741"/>
    </location>
</feature>
<evidence type="ECO:0008006" key="4">
    <source>
        <dbReference type="Google" id="ProtNLM"/>
    </source>
</evidence>
<organism evidence="2 3">
    <name type="scientific">Leucocoprinus leucothites</name>
    <dbReference type="NCBI Taxonomy" id="201217"/>
    <lineage>
        <taxon>Eukaryota</taxon>
        <taxon>Fungi</taxon>
        <taxon>Dikarya</taxon>
        <taxon>Basidiomycota</taxon>
        <taxon>Agaricomycotina</taxon>
        <taxon>Agaricomycetes</taxon>
        <taxon>Agaricomycetidae</taxon>
        <taxon>Agaricales</taxon>
        <taxon>Agaricineae</taxon>
        <taxon>Agaricaceae</taxon>
        <taxon>Leucocoprinus</taxon>
    </lineage>
</organism>
<dbReference type="OrthoDB" id="2587563at2759"/>
<dbReference type="EMBL" id="JAACJO010000008">
    <property type="protein sequence ID" value="KAF5354696.1"/>
    <property type="molecule type" value="Genomic_DNA"/>
</dbReference>
<feature type="compositionally biased region" description="Low complexity" evidence="1">
    <location>
        <begin position="168"/>
        <end position="180"/>
    </location>
</feature>
<gene>
    <name evidence="2" type="ORF">D9756_005235</name>
</gene>
<feature type="compositionally biased region" description="Basic and acidic residues" evidence="1">
    <location>
        <begin position="449"/>
        <end position="573"/>
    </location>
</feature>
<keyword evidence="3" id="KW-1185">Reference proteome</keyword>
<dbReference type="Gene3D" id="1.10.10.2670">
    <property type="entry name" value="E3 ubiquitin-protein ligase"/>
    <property type="match status" value="1"/>
</dbReference>
<dbReference type="Proteomes" id="UP000559027">
    <property type="component" value="Unassembled WGS sequence"/>
</dbReference>
<dbReference type="AlphaFoldDB" id="A0A8H5D6X8"/>
<evidence type="ECO:0000313" key="2">
    <source>
        <dbReference type="EMBL" id="KAF5354696.1"/>
    </source>
</evidence>
<accession>A0A8H5D6X8</accession>
<proteinExistence type="predicted"/>
<feature type="compositionally biased region" description="Polar residues" evidence="1">
    <location>
        <begin position="434"/>
        <end position="448"/>
    </location>
</feature>
<sequence length="826" mass="93323">MPLPADGTVHLTRYSRPGETSQSRPKQAMILRMSDKTLDLLEHMPQLQFDFSDNPGLTIGDTFFPVTSVQETSPHDLYLRASSAAKRNAPLKLYANITGKFAVERQLDDRITDKLRASAADAQNQRAGRTTIFVETPTDLPPPNGKKKKDATMFRKPVRPTDQPRRPAPASAAGSSGGASPTPPQPQRSKEALQALRSRMIRCIAVCERTSDQVVKLVGGNDSSASMKRDILDLLEEIAEPVPLPNNSKAPKNYRLKTKSWLEVRPYEIPGLSESDRTTMARSAKLALRDLKIPESDPAWSHVQYRNPNGTTSSSISAKRPTNRVGSSKVAQGSEAPKRGLTSASAKEKKATKTRDSGEIMMKNESLKASSSRPSTSSSTRDDEPSRALSSKPPATRPRPGSGFKAKQPTPTESREFTSGRSPVINGKAILGESPSSTPDPRHQTSQASDRRVPTQRIEKLRRDDVAASDSERSDLVRKRERALKAKEREREREDRERDKRDHETGRERERERDRERDRRDIEKQRERERAKRREAEFESDRERERARKKARDREWSREREREEGERSDDGFRPSKRKKIPEDDDYEGSSRTSMKKRKMESPPPRSTKPRDLSLPKKPEVDLPPRPKAIKKESSPFAVPKVPKESSPLPKIKKEPITKMPAPPTKTSSTSTSSSQVPSNSKSKPKRRRPEDIYTSSEDEGEIRPPIKREPAPVTIPTTNNNHRNEISSHSRSQNSKLPPTHDYTALRAHYDSSYLPYLGNFQKLMKHKTKVRNMLKKMEKGSTGSVTESDGDGELLDPEELKKLALEYHNQHEDLETIQRIFSRRE</sequence>